<evidence type="ECO:0000256" key="1">
    <source>
        <dbReference type="SAM" id="Phobius"/>
    </source>
</evidence>
<keyword evidence="1" id="KW-0472">Membrane</keyword>
<evidence type="ECO:0000313" key="2">
    <source>
        <dbReference type="EMBL" id="PIK52739.1"/>
    </source>
</evidence>
<accession>A0A2G8KXL1</accession>
<protein>
    <submittedName>
        <fullName evidence="2">Uncharacterized protein</fullName>
    </submittedName>
</protein>
<comment type="caution">
    <text evidence="2">The sequence shown here is derived from an EMBL/GenBank/DDBJ whole genome shotgun (WGS) entry which is preliminary data.</text>
</comment>
<feature type="transmembrane region" description="Helical" evidence="1">
    <location>
        <begin position="144"/>
        <end position="167"/>
    </location>
</feature>
<name>A0A2G8KXL1_STIJA</name>
<evidence type="ECO:0000313" key="3">
    <source>
        <dbReference type="Proteomes" id="UP000230750"/>
    </source>
</evidence>
<proteinExistence type="predicted"/>
<keyword evidence="1" id="KW-1133">Transmembrane helix</keyword>
<organism evidence="2 3">
    <name type="scientific">Stichopus japonicus</name>
    <name type="common">Sea cucumber</name>
    <dbReference type="NCBI Taxonomy" id="307972"/>
    <lineage>
        <taxon>Eukaryota</taxon>
        <taxon>Metazoa</taxon>
        <taxon>Echinodermata</taxon>
        <taxon>Eleutherozoa</taxon>
        <taxon>Echinozoa</taxon>
        <taxon>Holothuroidea</taxon>
        <taxon>Aspidochirotacea</taxon>
        <taxon>Aspidochirotida</taxon>
        <taxon>Stichopodidae</taxon>
        <taxon>Apostichopus</taxon>
    </lineage>
</organism>
<dbReference type="EMBL" id="MRZV01000315">
    <property type="protein sequence ID" value="PIK52739.1"/>
    <property type="molecule type" value="Genomic_DNA"/>
</dbReference>
<reference evidence="2 3" key="1">
    <citation type="journal article" date="2017" name="PLoS Biol.">
        <title>The sea cucumber genome provides insights into morphological evolution and visceral regeneration.</title>
        <authorList>
            <person name="Zhang X."/>
            <person name="Sun L."/>
            <person name="Yuan J."/>
            <person name="Sun Y."/>
            <person name="Gao Y."/>
            <person name="Zhang L."/>
            <person name="Li S."/>
            <person name="Dai H."/>
            <person name="Hamel J.F."/>
            <person name="Liu C."/>
            <person name="Yu Y."/>
            <person name="Liu S."/>
            <person name="Lin W."/>
            <person name="Guo K."/>
            <person name="Jin S."/>
            <person name="Xu P."/>
            <person name="Storey K.B."/>
            <person name="Huan P."/>
            <person name="Zhang T."/>
            <person name="Zhou Y."/>
            <person name="Zhang J."/>
            <person name="Lin C."/>
            <person name="Li X."/>
            <person name="Xing L."/>
            <person name="Huo D."/>
            <person name="Sun M."/>
            <person name="Wang L."/>
            <person name="Mercier A."/>
            <person name="Li F."/>
            <person name="Yang H."/>
            <person name="Xiang J."/>
        </authorList>
    </citation>
    <scope>NUCLEOTIDE SEQUENCE [LARGE SCALE GENOMIC DNA]</scope>
    <source>
        <strain evidence="2">Shaxun</strain>
        <tissue evidence="2">Muscle</tissue>
    </source>
</reference>
<keyword evidence="3" id="KW-1185">Reference proteome</keyword>
<sequence>MEEYKHCGKGISHPTLPAAVTVHADTLKCYNSYQIGCRDADPQYALTCAGMEHNNRDPIETVCAAGEECVKMTALYSYKDMFMVDLGKAECKQVTIQDCVDRDMLPKEFEVELRPLDAFIEAFDLTEEKLEVCTCSDKDLCNRAFNTTGGFLAIILTSLVAFNGFILG</sequence>
<dbReference type="Proteomes" id="UP000230750">
    <property type="component" value="Unassembled WGS sequence"/>
</dbReference>
<keyword evidence="1" id="KW-0812">Transmembrane</keyword>
<dbReference type="AlphaFoldDB" id="A0A2G8KXL1"/>
<gene>
    <name evidence="2" type="ORF">BSL78_10372</name>
</gene>